<dbReference type="EMBL" id="VCKW01000434">
    <property type="protein sequence ID" value="TMQ87085.1"/>
    <property type="molecule type" value="Genomic_DNA"/>
</dbReference>
<gene>
    <name evidence="2" type="ORF">ETD83_39950</name>
</gene>
<dbReference type="Proteomes" id="UP000309174">
    <property type="component" value="Unassembled WGS sequence"/>
</dbReference>
<keyword evidence="3" id="KW-1185">Reference proteome</keyword>
<comment type="caution">
    <text evidence="2">The sequence shown here is derived from an EMBL/GenBank/DDBJ whole genome shotgun (WGS) entry which is preliminary data.</text>
</comment>
<evidence type="ECO:0000256" key="1">
    <source>
        <dbReference type="SAM" id="MobiDB-lite"/>
    </source>
</evidence>
<feature type="compositionally biased region" description="Pro residues" evidence="1">
    <location>
        <begin position="96"/>
        <end position="117"/>
    </location>
</feature>
<feature type="region of interest" description="Disordered" evidence="1">
    <location>
        <begin position="73"/>
        <end position="141"/>
    </location>
</feature>
<feature type="non-terminal residue" evidence="2">
    <location>
        <position position="141"/>
    </location>
</feature>
<feature type="compositionally biased region" description="Basic and acidic residues" evidence="1">
    <location>
        <begin position="125"/>
        <end position="141"/>
    </location>
</feature>
<proteinExistence type="predicted"/>
<reference evidence="2 3" key="1">
    <citation type="submission" date="2019-05" db="EMBL/GenBank/DDBJ databases">
        <title>Draft genome sequence of Actinomadura sp. 14C53.</title>
        <authorList>
            <person name="Saricaoglu S."/>
            <person name="Isik K."/>
        </authorList>
    </citation>
    <scope>NUCLEOTIDE SEQUENCE [LARGE SCALE GENOMIC DNA]</scope>
    <source>
        <strain evidence="2 3">14C53</strain>
    </source>
</reference>
<feature type="region of interest" description="Disordered" evidence="1">
    <location>
        <begin position="1"/>
        <end position="46"/>
    </location>
</feature>
<accession>A0A5C4J200</accession>
<sequence>MGIRDLFSRRRSRPAAGPDAPGVAGGPDGGWRAVPPPGRPSTMGTIADPAFGATLASWQVPSLAGEIVRQISLDGPGGVLGNPLRPAGTLPSQHAVPPPVPAAAPPPETGPEPPRLPSPLTVARGVDRPSRKVRAAGDRQG</sequence>
<dbReference type="AlphaFoldDB" id="A0A5C4J200"/>
<name>A0A5C4J200_9ACTN</name>
<evidence type="ECO:0000313" key="3">
    <source>
        <dbReference type="Proteomes" id="UP000309174"/>
    </source>
</evidence>
<evidence type="ECO:0000313" key="2">
    <source>
        <dbReference type="EMBL" id="TMQ87085.1"/>
    </source>
</evidence>
<protein>
    <submittedName>
        <fullName evidence="2">Uncharacterized protein</fullName>
    </submittedName>
</protein>
<organism evidence="2 3">
    <name type="scientific">Actinomadura soli</name>
    <dbReference type="NCBI Taxonomy" id="2508997"/>
    <lineage>
        <taxon>Bacteria</taxon>
        <taxon>Bacillati</taxon>
        <taxon>Actinomycetota</taxon>
        <taxon>Actinomycetes</taxon>
        <taxon>Streptosporangiales</taxon>
        <taxon>Thermomonosporaceae</taxon>
        <taxon>Actinomadura</taxon>
    </lineage>
</organism>